<dbReference type="EMBL" id="JBAWTH010000003">
    <property type="protein sequence ID" value="KAL2292614.1"/>
    <property type="molecule type" value="Genomic_DNA"/>
</dbReference>
<protein>
    <recommendedName>
        <fullName evidence="4">NADP-dependent oxidoreductase domain-containing protein</fullName>
    </recommendedName>
</protein>
<evidence type="ECO:0000313" key="5">
    <source>
        <dbReference type="EMBL" id="KAL2292614.1"/>
    </source>
</evidence>
<dbReference type="PANTHER" id="PTHR43827">
    <property type="entry name" value="2,5-DIKETO-D-GLUCONIC ACID REDUCTASE"/>
    <property type="match status" value="1"/>
</dbReference>
<dbReference type="InterPro" id="IPR020471">
    <property type="entry name" value="AKR"/>
</dbReference>
<evidence type="ECO:0000256" key="1">
    <source>
        <dbReference type="ARBA" id="ARBA00007905"/>
    </source>
</evidence>
<proteinExistence type="inferred from homology"/>
<accession>A0ABR4FD53</accession>
<dbReference type="Proteomes" id="UP001600888">
    <property type="component" value="Unassembled WGS sequence"/>
</dbReference>
<gene>
    <name evidence="5" type="ORF">FJTKL_09555</name>
</gene>
<dbReference type="Pfam" id="PF00248">
    <property type="entry name" value="Aldo_ket_red"/>
    <property type="match status" value="1"/>
</dbReference>
<dbReference type="InterPro" id="IPR036812">
    <property type="entry name" value="NAD(P)_OxRdtase_dom_sf"/>
</dbReference>
<comment type="similarity">
    <text evidence="1">Belongs to the aldo/keto reductase family.</text>
</comment>
<sequence length="360" mass="39506">MYRLPRYFVSRQFIAPSSCTIRPTCWSLSPRSSFVPAHQCSKMNSAGASFKPDATGADPKQLEYIPHLKLNDGEEIPMIAYGLGTANFKKGGADAAGSIDKKIVADTVTAIKSGYFHLDGADGYGNEAELGLAIKEAGVPRDKLYVVTKLSKPSADKTIEQDFTTSLQKLGLDYVDLYLIHSPFFADGDPKLLQQKWAEVEAIKASGRAKSIGVSNFLQKHLEIVLETAKVPPAINQIEFHPYLQHGDLLNFHRKNSIAVSAYAGLTAVTKAKPGPLDDIYAQLAKKYGVSEGDVALRWILDSGVVAITTSSKEERLKSFLSKLPSFKLTPAEVKLIADKGNEKHFRGFWNHKFADDDRS</sequence>
<dbReference type="CDD" id="cd19120">
    <property type="entry name" value="AKR_AKR3C2-3"/>
    <property type="match status" value="1"/>
</dbReference>
<dbReference type="Gene3D" id="3.20.20.100">
    <property type="entry name" value="NADP-dependent oxidoreductase domain"/>
    <property type="match status" value="1"/>
</dbReference>
<dbReference type="PANTHER" id="PTHR43827:SF3">
    <property type="entry name" value="NADP-DEPENDENT OXIDOREDUCTASE DOMAIN-CONTAINING PROTEIN"/>
    <property type="match status" value="1"/>
</dbReference>
<dbReference type="InterPro" id="IPR044494">
    <property type="entry name" value="AKR3C2/3"/>
</dbReference>
<feature type="domain" description="NADP-dependent oxidoreductase" evidence="4">
    <location>
        <begin position="82"/>
        <end position="339"/>
    </location>
</feature>
<evidence type="ECO:0000256" key="3">
    <source>
        <dbReference type="ARBA" id="ARBA00023002"/>
    </source>
</evidence>
<keyword evidence="6" id="KW-1185">Reference proteome</keyword>
<evidence type="ECO:0000259" key="4">
    <source>
        <dbReference type="Pfam" id="PF00248"/>
    </source>
</evidence>
<dbReference type="PROSITE" id="PS00062">
    <property type="entry name" value="ALDOKETO_REDUCTASE_2"/>
    <property type="match status" value="1"/>
</dbReference>
<comment type="caution">
    <text evidence="5">The sequence shown here is derived from an EMBL/GenBank/DDBJ whole genome shotgun (WGS) entry which is preliminary data.</text>
</comment>
<organism evidence="5 6">
    <name type="scientific">Diaporthe vaccinii</name>
    <dbReference type="NCBI Taxonomy" id="105482"/>
    <lineage>
        <taxon>Eukaryota</taxon>
        <taxon>Fungi</taxon>
        <taxon>Dikarya</taxon>
        <taxon>Ascomycota</taxon>
        <taxon>Pezizomycotina</taxon>
        <taxon>Sordariomycetes</taxon>
        <taxon>Sordariomycetidae</taxon>
        <taxon>Diaporthales</taxon>
        <taxon>Diaporthaceae</taxon>
        <taxon>Diaporthe</taxon>
        <taxon>Diaporthe eres species complex</taxon>
    </lineage>
</organism>
<evidence type="ECO:0000313" key="6">
    <source>
        <dbReference type="Proteomes" id="UP001600888"/>
    </source>
</evidence>
<keyword evidence="3" id="KW-0560">Oxidoreductase</keyword>
<keyword evidence="2" id="KW-0521">NADP</keyword>
<dbReference type="InterPro" id="IPR023210">
    <property type="entry name" value="NADP_OxRdtase_dom"/>
</dbReference>
<name>A0ABR4FD53_9PEZI</name>
<reference evidence="5 6" key="1">
    <citation type="submission" date="2024-03" db="EMBL/GenBank/DDBJ databases">
        <title>A high-quality draft genome sequence of Diaporthe vaccinii, a causative agent of upright dieback and viscid rot disease in cranberry plants.</title>
        <authorList>
            <person name="Sarrasin M."/>
            <person name="Lang B.F."/>
            <person name="Burger G."/>
        </authorList>
    </citation>
    <scope>NUCLEOTIDE SEQUENCE [LARGE SCALE GENOMIC DNA]</scope>
    <source>
        <strain evidence="5 6">IS7</strain>
    </source>
</reference>
<dbReference type="SUPFAM" id="SSF51430">
    <property type="entry name" value="NAD(P)-linked oxidoreductase"/>
    <property type="match status" value="1"/>
</dbReference>
<dbReference type="PRINTS" id="PR00069">
    <property type="entry name" value="ALDKETRDTASE"/>
</dbReference>
<dbReference type="InterPro" id="IPR018170">
    <property type="entry name" value="Aldo/ket_reductase_CS"/>
</dbReference>
<evidence type="ECO:0000256" key="2">
    <source>
        <dbReference type="ARBA" id="ARBA00022857"/>
    </source>
</evidence>